<evidence type="ECO:0000256" key="1">
    <source>
        <dbReference type="ARBA" id="ARBA00004141"/>
    </source>
</evidence>
<evidence type="ECO:0000313" key="9">
    <source>
        <dbReference type="EMBL" id="MBO0347618.1"/>
    </source>
</evidence>
<comment type="subcellular location">
    <subcellularLocation>
        <location evidence="1">Membrane</location>
        <topology evidence="1">Multi-pass membrane protein</topology>
    </subcellularLocation>
</comment>
<evidence type="ECO:0000256" key="2">
    <source>
        <dbReference type="ARBA" id="ARBA00022692"/>
    </source>
</evidence>
<dbReference type="Pfam" id="PF00015">
    <property type="entry name" value="MCPsignal"/>
    <property type="match status" value="1"/>
</dbReference>
<evidence type="ECO:0000256" key="5">
    <source>
        <dbReference type="ARBA" id="ARBA00023224"/>
    </source>
</evidence>
<dbReference type="PANTHER" id="PTHR32089">
    <property type="entry name" value="METHYL-ACCEPTING CHEMOTAXIS PROTEIN MCPB"/>
    <property type="match status" value="1"/>
</dbReference>
<dbReference type="PANTHER" id="PTHR32089:SF112">
    <property type="entry name" value="LYSOZYME-LIKE PROTEIN-RELATED"/>
    <property type="match status" value="1"/>
</dbReference>
<evidence type="ECO:0000313" key="10">
    <source>
        <dbReference type="Proteomes" id="UP000664844"/>
    </source>
</evidence>
<proteinExistence type="predicted"/>
<dbReference type="PROSITE" id="PS50111">
    <property type="entry name" value="CHEMOTAXIS_TRANSDUC_2"/>
    <property type="match status" value="1"/>
</dbReference>
<dbReference type="EMBL" id="JAFLQW010000015">
    <property type="protein sequence ID" value="MBO0347618.1"/>
    <property type="molecule type" value="Genomic_DNA"/>
</dbReference>
<protein>
    <submittedName>
        <fullName evidence="9">Type IV pili methyl-accepting chemotaxis transducer N-terminal domain-containing protein</fullName>
    </submittedName>
</protein>
<feature type="domain" description="Methyl-accepting transducer" evidence="8">
    <location>
        <begin position="185"/>
        <end position="421"/>
    </location>
</feature>
<dbReference type="InterPro" id="IPR029095">
    <property type="entry name" value="NarX-like_N"/>
</dbReference>
<evidence type="ECO:0000256" key="3">
    <source>
        <dbReference type="ARBA" id="ARBA00022989"/>
    </source>
</evidence>
<dbReference type="Proteomes" id="UP000664844">
    <property type="component" value="Unassembled WGS sequence"/>
</dbReference>
<evidence type="ECO:0000259" key="8">
    <source>
        <dbReference type="PROSITE" id="PS50111"/>
    </source>
</evidence>
<evidence type="ECO:0000256" key="7">
    <source>
        <dbReference type="SAM" id="Phobius"/>
    </source>
</evidence>
<dbReference type="RefSeq" id="WP_207086197.1">
    <property type="nucleotide sequence ID" value="NZ_JAFLQW010000015.1"/>
</dbReference>
<name>A0ABS3FL97_9CYAN</name>
<organism evidence="9 10">
    <name type="scientific">Phormidium pseudopriestleyi FRX01</name>
    <dbReference type="NCBI Taxonomy" id="1759528"/>
    <lineage>
        <taxon>Bacteria</taxon>
        <taxon>Bacillati</taxon>
        <taxon>Cyanobacteriota</taxon>
        <taxon>Cyanophyceae</taxon>
        <taxon>Oscillatoriophycideae</taxon>
        <taxon>Oscillatoriales</taxon>
        <taxon>Oscillatoriaceae</taxon>
        <taxon>Phormidium</taxon>
    </lineage>
</organism>
<dbReference type="Gene3D" id="1.10.287.950">
    <property type="entry name" value="Methyl-accepting chemotaxis protein"/>
    <property type="match status" value="1"/>
</dbReference>
<dbReference type="InterPro" id="IPR004089">
    <property type="entry name" value="MCPsignal_dom"/>
</dbReference>
<evidence type="ECO:0000256" key="6">
    <source>
        <dbReference type="PROSITE-ProRule" id="PRU00284"/>
    </source>
</evidence>
<keyword evidence="2 7" id="KW-0812">Transmembrane</keyword>
<comment type="caution">
    <text evidence="9">The sequence shown here is derived from an EMBL/GenBank/DDBJ whole genome shotgun (WGS) entry which is preliminary data.</text>
</comment>
<feature type="transmembrane region" description="Helical" evidence="7">
    <location>
        <begin position="154"/>
        <end position="178"/>
    </location>
</feature>
<keyword evidence="10" id="KW-1185">Reference proteome</keyword>
<reference evidence="9 10" key="1">
    <citation type="submission" date="2021-03" db="EMBL/GenBank/DDBJ databases">
        <title>Metabolic Capacity of the Antarctic Cyanobacterium Phormidium pseudopriestleyi that Sustains Oxygenic Photosynthesis in the Presence of Hydrogen Sulfide.</title>
        <authorList>
            <person name="Lumian J.E."/>
            <person name="Jungblut A.D."/>
            <person name="Dillon M.L."/>
            <person name="Hawes I."/>
            <person name="Doran P.T."/>
            <person name="Mackey T.J."/>
            <person name="Dick G.J."/>
            <person name="Grettenberger C.L."/>
            <person name="Sumner D.Y."/>
        </authorList>
    </citation>
    <scope>NUCLEOTIDE SEQUENCE [LARGE SCALE GENOMIC DNA]</scope>
    <source>
        <strain evidence="9 10">FRX01</strain>
    </source>
</reference>
<accession>A0ABS3FL97</accession>
<keyword evidence="3 7" id="KW-1133">Transmembrane helix</keyword>
<evidence type="ECO:0000256" key="4">
    <source>
        <dbReference type="ARBA" id="ARBA00023136"/>
    </source>
</evidence>
<dbReference type="SUPFAM" id="SSF58104">
    <property type="entry name" value="Methyl-accepting chemotaxis protein (MCP) signaling domain"/>
    <property type="match status" value="1"/>
</dbReference>
<gene>
    <name evidence="9" type="ORF">J0895_00535</name>
</gene>
<sequence length="452" mass="49323">MKTTTQLTVAAVALFTSSFINVASVSYLINRMSDDGRVVNHAGIIRGATQRLVKLELTDSEQDDLIDAIERIIQGLIEGDRDLKLPPATDPNFLEKMQAVQTGWFTLKTTIQEYRNAPESGDVLLQESELFFELSNAAVFAAENFSKGKVQFTLVIQITLFLLNFALLVGICWVTHILQSQIKKAIMAIASSCTEIAAIVTQQEVVVSMQAASVHQTTTTTSHIRHSSAESAQEAIAAKRAASAVMNLAVEGGKTVQNLLIEMATVQNNSSAIYNKINDLKERTRRIETISYMVSRMANQTNLLALNAAIEAKRAGIDGKGFTIVAAEIRQLANHSKKSAEEIQQLIIDIQTAMSSTLQVTKEGSKTVQESVESIQNMTAAFQSVVDAIDEIFTRNARISLSAQEQVNAIQQVVEAMDSINNGAKETVNGISQTKLGMQQLNQAAWSLKTMV</sequence>
<feature type="transmembrane region" description="Helical" evidence="7">
    <location>
        <begin position="7"/>
        <end position="29"/>
    </location>
</feature>
<keyword evidence="5 6" id="KW-0807">Transducer</keyword>
<dbReference type="SMART" id="SM00283">
    <property type="entry name" value="MA"/>
    <property type="match status" value="1"/>
</dbReference>
<dbReference type="Pfam" id="PF13675">
    <property type="entry name" value="PilJ"/>
    <property type="match status" value="1"/>
</dbReference>
<keyword evidence="4 7" id="KW-0472">Membrane</keyword>